<proteinExistence type="predicted"/>
<evidence type="ECO:0000313" key="2">
    <source>
        <dbReference type="EMBL" id="RCN26968.1"/>
    </source>
</evidence>
<organism evidence="2 3">
    <name type="scientific">Ancylostoma caninum</name>
    <name type="common">Dog hookworm</name>
    <dbReference type="NCBI Taxonomy" id="29170"/>
    <lineage>
        <taxon>Eukaryota</taxon>
        <taxon>Metazoa</taxon>
        <taxon>Ecdysozoa</taxon>
        <taxon>Nematoda</taxon>
        <taxon>Chromadorea</taxon>
        <taxon>Rhabditida</taxon>
        <taxon>Rhabditina</taxon>
        <taxon>Rhabditomorpha</taxon>
        <taxon>Strongyloidea</taxon>
        <taxon>Ancylostomatidae</taxon>
        <taxon>Ancylostomatinae</taxon>
        <taxon>Ancylostoma</taxon>
    </lineage>
</organism>
<name>A0A368F5V7_ANCCA</name>
<gene>
    <name evidence="2" type="ORF">ANCCAN_27304</name>
</gene>
<dbReference type="EMBL" id="JOJR01005434">
    <property type="protein sequence ID" value="RCN26968.1"/>
    <property type="molecule type" value="Genomic_DNA"/>
</dbReference>
<reference evidence="2 3" key="1">
    <citation type="submission" date="2014-10" db="EMBL/GenBank/DDBJ databases">
        <title>Draft genome of the hookworm Ancylostoma caninum.</title>
        <authorList>
            <person name="Mitreva M."/>
        </authorList>
    </citation>
    <scope>NUCLEOTIDE SEQUENCE [LARGE SCALE GENOMIC DNA]</scope>
    <source>
        <strain evidence="2 3">Baltimore</strain>
    </source>
</reference>
<protein>
    <submittedName>
        <fullName evidence="2">Uncharacterized protein</fullName>
    </submittedName>
</protein>
<dbReference type="OrthoDB" id="5411533at2759"/>
<accession>A0A368F5V7</accession>
<keyword evidence="3" id="KW-1185">Reference proteome</keyword>
<feature type="non-terminal residue" evidence="2">
    <location>
        <position position="97"/>
    </location>
</feature>
<feature type="region of interest" description="Disordered" evidence="1">
    <location>
        <begin position="1"/>
        <end position="25"/>
    </location>
</feature>
<dbReference type="Proteomes" id="UP000252519">
    <property type="component" value="Unassembled WGS sequence"/>
</dbReference>
<comment type="caution">
    <text evidence="2">The sequence shown here is derived from an EMBL/GenBank/DDBJ whole genome shotgun (WGS) entry which is preliminary data.</text>
</comment>
<evidence type="ECO:0000313" key="3">
    <source>
        <dbReference type="Proteomes" id="UP000252519"/>
    </source>
</evidence>
<evidence type="ECO:0000256" key="1">
    <source>
        <dbReference type="SAM" id="MobiDB-lite"/>
    </source>
</evidence>
<sequence length="97" mass="11155">MPLYDDDDSPPHGKGTFSPPHGKGSANITMKFLQAQIAQKRVQIQQGMVNLFGEYVVKNEYQPAVPNEYIAFKRKAEEREAREKHAREIAERLELRN</sequence>
<dbReference type="AlphaFoldDB" id="A0A368F5V7"/>